<dbReference type="EMBL" id="GL348720">
    <property type="protein sequence ID" value="EFH40564.1"/>
    <property type="molecule type" value="Genomic_DNA"/>
</dbReference>
<evidence type="ECO:0000313" key="4">
    <source>
        <dbReference type="Proteomes" id="UP000008694"/>
    </source>
</evidence>
<proteinExistence type="predicted"/>
<evidence type="ECO:0000313" key="1">
    <source>
        <dbReference type="EMBL" id="EFH40564.1"/>
    </source>
</evidence>
<dbReference type="Gramene" id="scaffold_801924.1">
    <property type="protein sequence ID" value="scaffold_801924.1"/>
    <property type="gene ID" value="scaffold_801924.1"/>
</dbReference>
<name>D7LDQ4_ARALL</name>
<reference evidence="1" key="3">
    <citation type="submission" date="2010-06" db="EMBL/GenBank/DDBJ databases">
        <title>The basis of rapid genome size change in Arabidopsis.</title>
        <authorList>
            <person name="Bakker E."/>
            <person name="Bergelson J."/>
            <person name="Cheng J.F."/>
            <person name="Clark R.M."/>
            <person name="Fawcett J."/>
            <person name="Gaut B."/>
            <person name="Grigoriev I."/>
            <person name="Gundlach H."/>
            <person name="Guo Y."/>
            <person name="Haberer G."/>
            <person name="Hollister J."/>
            <person name="Hu T.T."/>
            <person name="Mayer K.F.X."/>
            <person name="Nasrallah J."/>
            <person name="Nordborg M."/>
            <person name="Otillar R."/>
            <person name="Pattyn P."/>
            <person name="Schmutz J."/>
            <person name="Spannagl M."/>
            <person name="van de Peer Y."/>
            <person name="Wang X."/>
            <person name="Weigel D."/>
            <person name="Yang L."/>
        </authorList>
    </citation>
    <scope>NUCLEOTIDE SEQUENCE</scope>
</reference>
<dbReference type="EMBL" id="GL348716">
    <property type="protein sequence ID" value="EFH56069.1"/>
    <property type="molecule type" value="Genomic_DNA"/>
</dbReference>
<reference evidence="4" key="4">
    <citation type="journal article" date="2011" name="Nat. Genet.">
        <title>The Arabidopsis lyrata genome sequence and the basis of rapid genome size change.</title>
        <authorList>
            <person name="Hu T.T."/>
            <person name="Pattyn P."/>
            <person name="Bakker E.G."/>
            <person name="Cao J."/>
            <person name="Cheng J.-F."/>
            <person name="Clark R.M."/>
            <person name="Fahlgren N."/>
            <person name="Fawcett J.A."/>
            <person name="Grimwood J."/>
            <person name="Gundlach H."/>
            <person name="Haberer G."/>
            <person name="Hollister J.D."/>
            <person name="Ossowski S."/>
            <person name="Ottilar R.P."/>
            <person name="Salamov A.A."/>
            <person name="Schneeberger K."/>
            <person name="Spannagl M."/>
            <person name="Wang X."/>
            <person name="Yang L."/>
            <person name="Nasrallah M.E."/>
            <person name="Bergelson J."/>
            <person name="Carrington J.C."/>
            <person name="Gaut B.S."/>
            <person name="Schmutz J."/>
            <person name="Mayer K.F.X."/>
            <person name="Van de Peer Y."/>
            <person name="Grigoriev I.V."/>
            <person name="Nordborg M."/>
            <person name="Weigel D."/>
            <person name="Guo Y.-L."/>
        </authorList>
    </citation>
    <scope>NUCLEOTIDE SEQUENCE [LARGE SCALE GENOMIC DNA]</scope>
    <source>
        <strain evidence="4">cv. MN47</strain>
    </source>
</reference>
<reference evidence="3" key="1">
    <citation type="submission" date="2009-11" db="EMBL/GenBank/DDBJ databases">
        <authorList>
            <consortium name="US DOE Joint Genome Institute (JGI-PGF)"/>
            <person name="Ottilar R."/>
            <person name="Schmutz J."/>
            <person name="Salamov A."/>
            <person name="Cheng J.F."/>
            <person name="Lucas S."/>
            <person name="Pitluck S."/>
            <person name="Gundlach H."/>
            <person name="Guo Y."/>
            <person name="Haberer G."/>
            <person name="Nasrallah J."/>
            <person name="Mayer K.F.X."/>
            <person name="van de Peer Y."/>
            <person name="Weigel D."/>
            <person name="Grigoriev I.V."/>
        </authorList>
    </citation>
    <scope>NUCLEOTIDE SEQUENCE</scope>
</reference>
<dbReference type="EMBL" id="GL348719">
    <property type="protein sequence ID" value="EFH44358.1"/>
    <property type="molecule type" value="Genomic_DNA"/>
</dbReference>
<dbReference type="STRING" id="81972.D7LDQ4"/>
<dbReference type="Gramene" id="scaffold_702779.1">
    <property type="protein sequence ID" value="scaffold_702779.1"/>
    <property type="gene ID" value="scaffold_702779.1"/>
</dbReference>
<reference evidence="3" key="2">
    <citation type="submission" date="2010-06" db="EMBL/GenBank/DDBJ databases">
        <title>The basis of rapid genome size change in Arabidopsis.</title>
        <authorList>
            <consortium name="US DOE Joint Genome Institute (JGI-PGF)"/>
            <person name="Bakker E."/>
            <person name="Bergelson J."/>
            <person name="Cheng J.Fang."/>
            <person name="Clark R.M."/>
            <person name="Fawcett J."/>
            <person name="Gaut B."/>
            <person name="Grigoriev I."/>
            <person name="Gundlach H."/>
            <person name="Guo Y."/>
            <person name="Haberer G."/>
            <person name="Hollister J."/>
            <person name="Hu T.T."/>
            <person name="Mayer K.F.X."/>
            <person name="Nasrallah J."/>
            <person name="Nordborg M."/>
            <person name="Otillar R."/>
            <person name="Pattyn P."/>
            <person name="Schmutz J."/>
            <person name="Spannagl M."/>
            <person name="van de Peer Y."/>
            <person name="Wang X."/>
            <person name="Weigel D."/>
            <person name="Yang L."/>
        </authorList>
    </citation>
    <scope>NUCLEOTIDE SEQUENCE</scope>
</reference>
<dbReference type="AlphaFoldDB" id="D7LDQ4"/>
<keyword evidence="4" id="KW-1185">Reference proteome</keyword>
<dbReference type="Proteomes" id="UP000008694">
    <property type="component" value="Unassembled WGS sequence"/>
</dbReference>
<sequence length="60" mass="6904">MEDNLLQLENDITDEISFSMTKGEELRKQIGAAAYIECSSKTQQIPWPKPPTKWDDFCVL</sequence>
<dbReference type="Gramene" id="scaffold_402718.1">
    <property type="protein sequence ID" value="scaffold_402718.1"/>
    <property type="gene ID" value="scaffold_402718.1"/>
</dbReference>
<protein>
    <submittedName>
        <fullName evidence="3">Uncharacterized protein</fullName>
    </submittedName>
</protein>
<evidence type="ECO:0000313" key="3">
    <source>
        <dbReference type="EMBL" id="EFH56069.1"/>
    </source>
</evidence>
<organism evidence="4">
    <name type="scientific">Arabidopsis lyrata subsp. lyrata</name>
    <name type="common">Lyre-leaved rock-cress</name>
    <dbReference type="NCBI Taxonomy" id="81972"/>
    <lineage>
        <taxon>Eukaryota</taxon>
        <taxon>Viridiplantae</taxon>
        <taxon>Streptophyta</taxon>
        <taxon>Embryophyta</taxon>
        <taxon>Tracheophyta</taxon>
        <taxon>Spermatophyta</taxon>
        <taxon>Magnoliopsida</taxon>
        <taxon>eudicotyledons</taxon>
        <taxon>Gunneridae</taxon>
        <taxon>Pentapetalae</taxon>
        <taxon>rosids</taxon>
        <taxon>malvids</taxon>
        <taxon>Brassicales</taxon>
        <taxon>Brassicaceae</taxon>
        <taxon>Camelineae</taxon>
        <taxon>Arabidopsis</taxon>
    </lineage>
</organism>
<gene>
    <name evidence="3" type="ORF">ARALYDRAFT_903217</name>
    <name evidence="2" type="ORF">ARALYDRAFT_915037</name>
    <name evidence="1" type="ORF">ARALYDRAFT_918524</name>
</gene>
<accession>D7LDQ4</accession>
<dbReference type="HOGENOM" id="CLU_2944830_0_0_1"/>
<evidence type="ECO:0000313" key="2">
    <source>
        <dbReference type="EMBL" id="EFH44358.1"/>
    </source>
</evidence>